<dbReference type="GO" id="GO:0043093">
    <property type="term" value="P:FtsZ-dependent cytokinesis"/>
    <property type="evidence" value="ECO:0007669"/>
    <property type="project" value="UniProtKB-UniRule"/>
</dbReference>
<keyword evidence="1 6" id="KW-1003">Cell membrane</keyword>
<evidence type="ECO:0000256" key="4">
    <source>
        <dbReference type="ARBA" id="ARBA00022989"/>
    </source>
</evidence>
<keyword evidence="6" id="KW-0472">Membrane</keyword>
<dbReference type="Gene3D" id="3.40.50.10960">
    <property type="match status" value="1"/>
</dbReference>
<dbReference type="PANTHER" id="PTHR37820">
    <property type="entry name" value="CELL DIVISION PROTEIN DIVIB"/>
    <property type="match status" value="1"/>
</dbReference>
<evidence type="ECO:0000256" key="2">
    <source>
        <dbReference type="ARBA" id="ARBA00022618"/>
    </source>
</evidence>
<evidence type="ECO:0000256" key="7">
    <source>
        <dbReference type="SAM" id="MobiDB-lite"/>
    </source>
</evidence>
<dbReference type="GO" id="GO:0032153">
    <property type="term" value="C:cell division site"/>
    <property type="evidence" value="ECO:0007669"/>
    <property type="project" value="UniProtKB-UniRule"/>
</dbReference>
<reference evidence="9 10" key="1">
    <citation type="submission" date="2014-04" db="EMBL/GenBank/DDBJ databases">
        <title>Variable characteristics of bacteriocin-producing Streptococcus salivarius strains isolated from Malaysian subjects.</title>
        <authorList>
            <person name="Philip K."/>
            <person name="Barbour A."/>
        </authorList>
    </citation>
    <scope>NUCLEOTIDE SEQUENCE [LARGE SCALE GENOMIC DNA]</scope>
    <source>
        <strain evidence="9 10">NU10</strain>
    </source>
</reference>
<feature type="region of interest" description="Disordered" evidence="7">
    <location>
        <begin position="28"/>
        <end position="78"/>
    </location>
</feature>
<dbReference type="RefSeq" id="WP_037600923.1">
    <property type="nucleotide sequence ID" value="NZ_CACRUJ010000005.1"/>
</dbReference>
<keyword evidence="3 6" id="KW-0812">Transmembrane</keyword>
<evidence type="ECO:0000313" key="10">
    <source>
        <dbReference type="Proteomes" id="UP000027855"/>
    </source>
</evidence>
<dbReference type="PANTHER" id="PTHR37820:SF1">
    <property type="entry name" value="CELL DIVISION PROTEIN FTSQ"/>
    <property type="match status" value="1"/>
</dbReference>
<evidence type="ECO:0000259" key="8">
    <source>
        <dbReference type="Pfam" id="PF08478"/>
    </source>
</evidence>
<comment type="subcellular location">
    <subcellularLocation>
        <location evidence="6">Cell membrane</location>
        <topology evidence="6">Single-pass type II membrane protein</topology>
    </subcellularLocation>
    <text evidence="6">Localizes to the division septum.</text>
</comment>
<comment type="function">
    <text evidence="6">Cell division protein that may be involved in stabilizing or promoting the assembly of the division complex.</text>
</comment>
<feature type="compositionally biased region" description="Polar residues" evidence="7">
    <location>
        <begin position="351"/>
        <end position="380"/>
    </location>
</feature>
<dbReference type="Pfam" id="PF08478">
    <property type="entry name" value="POTRA_1"/>
    <property type="match status" value="1"/>
</dbReference>
<dbReference type="EMBL" id="JJMT01000006">
    <property type="protein sequence ID" value="KEO46161.1"/>
    <property type="molecule type" value="Genomic_DNA"/>
</dbReference>
<comment type="similarity">
    <text evidence="6">Belongs to the FtsQ/DivIB family. DivIB subfamily.</text>
</comment>
<feature type="compositionally biased region" description="Basic and acidic residues" evidence="7">
    <location>
        <begin position="310"/>
        <end position="335"/>
    </location>
</feature>
<comment type="caution">
    <text evidence="9">The sequence shown here is derived from an EMBL/GenBank/DDBJ whole genome shotgun (WGS) entry which is preliminary data.</text>
</comment>
<accession>A0A074IRB2</accession>
<evidence type="ECO:0000256" key="1">
    <source>
        <dbReference type="ARBA" id="ARBA00022475"/>
    </source>
</evidence>
<feature type="region of interest" description="Disordered" evidence="7">
    <location>
        <begin position="307"/>
        <end position="380"/>
    </location>
</feature>
<feature type="compositionally biased region" description="Basic residues" evidence="7">
    <location>
        <begin position="56"/>
        <end position="74"/>
    </location>
</feature>
<dbReference type="InterPro" id="IPR026580">
    <property type="entry name" value="DivIB"/>
</dbReference>
<dbReference type="InterPro" id="IPR050487">
    <property type="entry name" value="FtsQ_DivIB"/>
</dbReference>
<keyword evidence="4 6" id="KW-1133">Transmembrane helix</keyword>
<gene>
    <name evidence="6" type="primary">divIB</name>
    <name evidence="9" type="ORF">DL07_09665</name>
</gene>
<feature type="transmembrane region" description="Helical" evidence="6">
    <location>
        <begin position="87"/>
        <end position="109"/>
    </location>
</feature>
<evidence type="ECO:0000256" key="5">
    <source>
        <dbReference type="ARBA" id="ARBA00023306"/>
    </source>
</evidence>
<organism evidence="9 10">
    <name type="scientific">Streptococcus salivarius</name>
    <dbReference type="NCBI Taxonomy" id="1304"/>
    <lineage>
        <taxon>Bacteria</taxon>
        <taxon>Bacillati</taxon>
        <taxon>Bacillota</taxon>
        <taxon>Bacilli</taxon>
        <taxon>Lactobacillales</taxon>
        <taxon>Streptococcaceae</taxon>
        <taxon>Streptococcus</taxon>
    </lineage>
</organism>
<dbReference type="InterPro" id="IPR013685">
    <property type="entry name" value="POTRA_FtsQ_type"/>
</dbReference>
<evidence type="ECO:0000313" key="9">
    <source>
        <dbReference type="EMBL" id="KEO46161.1"/>
    </source>
</evidence>
<dbReference type="AlphaFoldDB" id="A0A074IRB2"/>
<evidence type="ECO:0000256" key="3">
    <source>
        <dbReference type="ARBA" id="ARBA00022692"/>
    </source>
</evidence>
<name>A0A074IRB2_STRSL</name>
<dbReference type="GO" id="GO:0005886">
    <property type="term" value="C:plasma membrane"/>
    <property type="evidence" value="ECO:0007669"/>
    <property type="project" value="UniProtKB-SubCell"/>
</dbReference>
<feature type="domain" description="POTRA" evidence="8">
    <location>
        <begin position="111"/>
        <end position="181"/>
    </location>
</feature>
<keyword evidence="5 6" id="KW-0131">Cell cycle</keyword>
<dbReference type="HAMAP" id="MF_00912">
    <property type="entry name" value="DivIB"/>
    <property type="match status" value="1"/>
</dbReference>
<dbReference type="Proteomes" id="UP000027855">
    <property type="component" value="Unassembled WGS sequence"/>
</dbReference>
<sequence length="380" mass="42373">MAKKDQESQEKQVLTEWQKRNLEFLRKKETGDSEEFANGKVVHSEGATSNESQPPVKKKVRKKKKTKKRKRKKGNTSSNIPIAQQNLAGLVIFIAAILIVFSLFFISPWSKQKVLTVSGTKNALPEDVKVASGILDTDYITHVFFNQGKVASTVEKTNVWVKKATVTYSFPNQFNIAVKEYPIVAYRQTTNGYVSILESGKTGGTVSTSNLPDKFITLKMDDEKKIEDLVKELNKLDSKIKNNIQIINLTPTKATSDLLTIELYDGNSIRVPLSQLTVKLPYYEKIKSQLSDGSIVDMEVGLYTTTPEVESSKTDGDKKKDKDKTDKKEENKTSEEDQDTTTSTEQHSEGESNSENPGIQGQENPTVGQETTLRPSPAQG</sequence>
<protein>
    <recommendedName>
        <fullName evidence="6">Cell division protein DivIB</fullName>
    </recommendedName>
</protein>
<evidence type="ECO:0000256" key="6">
    <source>
        <dbReference type="HAMAP-Rule" id="MF_00912"/>
    </source>
</evidence>
<keyword evidence="2 6" id="KW-0132">Cell division</keyword>
<proteinExistence type="inferred from homology"/>